<feature type="region of interest" description="Disordered" evidence="1">
    <location>
        <begin position="1"/>
        <end position="39"/>
    </location>
</feature>
<organism evidence="2 3">
    <name type="scientific">Thraustotheca clavata</name>
    <dbReference type="NCBI Taxonomy" id="74557"/>
    <lineage>
        <taxon>Eukaryota</taxon>
        <taxon>Sar</taxon>
        <taxon>Stramenopiles</taxon>
        <taxon>Oomycota</taxon>
        <taxon>Saprolegniomycetes</taxon>
        <taxon>Saprolegniales</taxon>
        <taxon>Achlyaceae</taxon>
        <taxon>Thraustotheca</taxon>
    </lineage>
</organism>
<keyword evidence="3" id="KW-1185">Reference proteome</keyword>
<accession>A0A1W0A6S1</accession>
<proteinExistence type="predicted"/>
<name>A0A1W0A6S1_9STRA</name>
<evidence type="ECO:0000313" key="2">
    <source>
        <dbReference type="EMBL" id="OQS05982.1"/>
    </source>
</evidence>
<dbReference type="EMBL" id="JNBS01000394">
    <property type="protein sequence ID" value="OQS05982.1"/>
    <property type="molecule type" value="Genomic_DNA"/>
</dbReference>
<dbReference type="Proteomes" id="UP000243217">
    <property type="component" value="Unassembled WGS sequence"/>
</dbReference>
<comment type="caution">
    <text evidence="2">The sequence shown here is derived from an EMBL/GenBank/DDBJ whole genome shotgun (WGS) entry which is preliminary data.</text>
</comment>
<gene>
    <name evidence="2" type="ORF">THRCLA_20476</name>
</gene>
<sequence length="244" mass="27653">MVDTHPQGAPVANPNLASRSPPPPCPDKDPPDAPDATPGRRRRLLRHACCGRFCPELRLPDAILPKYADFVYQVLLHAVKFCAHTHWLDRADQACLFCPELETYRHFLVDCDFIHDVWATLESVTAPLGVALPTTLVGILFSTPKTAHNSHQAAFGYLWPVLRACVWFNVWRVQNDRVFRSDLPLPSPWTIAIKAARVTQLHLHHSFVQDPEQPGLLQLLRLLAQHEWPRQHLVRRISLTPPPA</sequence>
<evidence type="ECO:0000256" key="1">
    <source>
        <dbReference type="SAM" id="MobiDB-lite"/>
    </source>
</evidence>
<evidence type="ECO:0000313" key="3">
    <source>
        <dbReference type="Proteomes" id="UP000243217"/>
    </source>
</evidence>
<dbReference type="OrthoDB" id="73834at2759"/>
<dbReference type="AlphaFoldDB" id="A0A1W0A6S1"/>
<protein>
    <recommendedName>
        <fullName evidence="4">Reverse transcriptase zinc-binding domain-containing protein</fullName>
    </recommendedName>
</protein>
<reference evidence="2 3" key="1">
    <citation type="journal article" date="2014" name="Genome Biol. Evol.">
        <title>The secreted proteins of Achlya hypogyna and Thraustotheca clavata identify the ancestral oomycete secretome and reveal gene acquisitions by horizontal gene transfer.</title>
        <authorList>
            <person name="Misner I."/>
            <person name="Blouin N."/>
            <person name="Leonard G."/>
            <person name="Richards T.A."/>
            <person name="Lane C.E."/>
        </authorList>
    </citation>
    <scope>NUCLEOTIDE SEQUENCE [LARGE SCALE GENOMIC DNA]</scope>
    <source>
        <strain evidence="2 3">ATCC 34112</strain>
    </source>
</reference>
<evidence type="ECO:0008006" key="4">
    <source>
        <dbReference type="Google" id="ProtNLM"/>
    </source>
</evidence>